<feature type="signal peptide" evidence="2">
    <location>
        <begin position="1"/>
        <end position="22"/>
    </location>
</feature>
<feature type="compositionally biased region" description="Low complexity" evidence="1">
    <location>
        <begin position="81"/>
        <end position="91"/>
    </location>
</feature>
<reference evidence="3 4" key="1">
    <citation type="journal article" date="2018" name="Evol. Lett.">
        <title>Horizontal gene cluster transfer increased hallucinogenic mushroom diversity.</title>
        <authorList>
            <person name="Reynolds H.T."/>
            <person name="Vijayakumar V."/>
            <person name="Gluck-Thaler E."/>
            <person name="Korotkin H.B."/>
            <person name="Matheny P.B."/>
            <person name="Slot J.C."/>
        </authorList>
    </citation>
    <scope>NUCLEOTIDE SEQUENCE [LARGE SCALE GENOMIC DNA]</scope>
    <source>
        <strain evidence="3 4">2629</strain>
    </source>
</reference>
<evidence type="ECO:0000313" key="4">
    <source>
        <dbReference type="Proteomes" id="UP000284842"/>
    </source>
</evidence>
<feature type="chain" id="PRO_5018980994" description="Secreted protein" evidence="2">
    <location>
        <begin position="23"/>
        <end position="148"/>
    </location>
</feature>
<sequence length="148" mass="15909">MKFQTLLSSLITLSVFVISARAFEYDQFAARQYLDDPVHLSARDEFITGLTTRELVAELEARLVRRDPPATPGTEAIPTGDASAAPASADPQMAGTSPPGSPPPPPPNSPVIGGQHLHHKLASVALDHVHDKLHAGLEKSAQRHHHHT</sequence>
<evidence type="ECO:0008006" key="5">
    <source>
        <dbReference type="Google" id="ProtNLM"/>
    </source>
</evidence>
<comment type="caution">
    <text evidence="3">The sequence shown here is derived from an EMBL/GenBank/DDBJ whole genome shotgun (WGS) entry which is preliminary data.</text>
</comment>
<evidence type="ECO:0000313" key="3">
    <source>
        <dbReference type="EMBL" id="PPQ76124.1"/>
    </source>
</evidence>
<feature type="region of interest" description="Disordered" evidence="1">
    <location>
        <begin position="63"/>
        <end position="114"/>
    </location>
</feature>
<name>A0A409WC77_9AGAR</name>
<gene>
    <name evidence="3" type="ORF">CVT24_003843</name>
</gene>
<dbReference type="AlphaFoldDB" id="A0A409WC77"/>
<dbReference type="EMBL" id="NHTK01005606">
    <property type="protein sequence ID" value="PPQ76124.1"/>
    <property type="molecule type" value="Genomic_DNA"/>
</dbReference>
<protein>
    <recommendedName>
        <fullName evidence="5">Secreted protein</fullName>
    </recommendedName>
</protein>
<accession>A0A409WC77</accession>
<feature type="compositionally biased region" description="Pro residues" evidence="1">
    <location>
        <begin position="99"/>
        <end position="109"/>
    </location>
</feature>
<proteinExistence type="predicted"/>
<evidence type="ECO:0000256" key="1">
    <source>
        <dbReference type="SAM" id="MobiDB-lite"/>
    </source>
</evidence>
<organism evidence="3 4">
    <name type="scientific">Panaeolus cyanescens</name>
    <dbReference type="NCBI Taxonomy" id="181874"/>
    <lineage>
        <taxon>Eukaryota</taxon>
        <taxon>Fungi</taxon>
        <taxon>Dikarya</taxon>
        <taxon>Basidiomycota</taxon>
        <taxon>Agaricomycotina</taxon>
        <taxon>Agaricomycetes</taxon>
        <taxon>Agaricomycetidae</taxon>
        <taxon>Agaricales</taxon>
        <taxon>Agaricineae</taxon>
        <taxon>Galeropsidaceae</taxon>
        <taxon>Panaeolus</taxon>
    </lineage>
</organism>
<keyword evidence="4" id="KW-1185">Reference proteome</keyword>
<dbReference type="Proteomes" id="UP000284842">
    <property type="component" value="Unassembled WGS sequence"/>
</dbReference>
<keyword evidence="2" id="KW-0732">Signal</keyword>
<dbReference type="InParanoid" id="A0A409WC77"/>
<evidence type="ECO:0000256" key="2">
    <source>
        <dbReference type="SAM" id="SignalP"/>
    </source>
</evidence>